<sequence length="373" mass="38539">MAARRSRIGAIAALCCLLAGCDVAIDGAAGISPAEQQRVDRRAEQRGAVESALKALEQAPAVVYKSTIKDASGKPAELQFRITRSGSAQGALPVDGQPIQIISADKQLYLSATPEYWKAHGLGNSEQYGTNWVRTDGSDLPVNAVEVLSPRRAASTLRTAVSAMDPLTDPVRSKLPDGTEVYDVGSGLGALRVTTAAPHRVVSFAPSLVAAAGGKTLGAEMLVEPLAGDALKKLQTDLDGAIGGIGQPFDALAQVSVSVVNDKLDCTDFVGNCRATIDVANTVIGGVSGTPVHLTLTVDFTAQSLGAQSCTANADAAPGATTSMTCEVKFKLPNRNASYQVQAKPSARGEVRAAVDVNAVREKLKSEFAALGG</sequence>
<dbReference type="AlphaFoldDB" id="A0A075ULG9"/>
<feature type="signal peptide" evidence="1">
    <location>
        <begin position="1"/>
        <end position="24"/>
    </location>
</feature>
<protein>
    <submittedName>
        <fullName evidence="2">Uncharacterized protein</fullName>
    </submittedName>
</protein>
<evidence type="ECO:0000313" key="3">
    <source>
        <dbReference type="Proteomes" id="UP000028492"/>
    </source>
</evidence>
<keyword evidence="1" id="KW-0732">Signal</keyword>
<name>A0A075ULG9_9PSEU</name>
<keyword evidence="3" id="KW-1185">Reference proteome</keyword>
<organism evidence="2 3">
    <name type="scientific">Amycolatopsis japonica</name>
    <dbReference type="NCBI Taxonomy" id="208439"/>
    <lineage>
        <taxon>Bacteria</taxon>
        <taxon>Bacillati</taxon>
        <taxon>Actinomycetota</taxon>
        <taxon>Actinomycetes</taxon>
        <taxon>Pseudonocardiales</taxon>
        <taxon>Pseudonocardiaceae</taxon>
        <taxon>Amycolatopsis</taxon>
        <taxon>Amycolatopsis japonica group</taxon>
    </lineage>
</organism>
<dbReference type="EMBL" id="CP008953">
    <property type="protein sequence ID" value="AIG73723.1"/>
    <property type="molecule type" value="Genomic_DNA"/>
</dbReference>
<evidence type="ECO:0000313" key="2">
    <source>
        <dbReference type="EMBL" id="AIG73723.1"/>
    </source>
</evidence>
<evidence type="ECO:0000256" key="1">
    <source>
        <dbReference type="SAM" id="SignalP"/>
    </source>
</evidence>
<accession>A0A075ULG9</accession>
<dbReference type="Proteomes" id="UP000028492">
    <property type="component" value="Chromosome"/>
</dbReference>
<feature type="chain" id="PRO_5001709901" evidence="1">
    <location>
        <begin position="25"/>
        <end position="373"/>
    </location>
</feature>
<dbReference type="PROSITE" id="PS51257">
    <property type="entry name" value="PROKAR_LIPOPROTEIN"/>
    <property type="match status" value="1"/>
</dbReference>
<gene>
    <name evidence="2" type="ORF">AJAP_03995</name>
</gene>
<dbReference type="RefSeq" id="WP_083649832.1">
    <property type="nucleotide sequence ID" value="NZ_CP008953.1"/>
</dbReference>
<reference evidence="2 3" key="1">
    <citation type="journal article" date="2014" name="J. Biotechnol.">
        <title>Complete genome sequence of the actinobacterium Amycolatopsis japonica MG417-CF17(T) (=DSM 44213T) producing (S,S)-N,N'-ethylenediaminedisuccinic acid.</title>
        <authorList>
            <person name="Stegmann E."/>
            <person name="Albersmeier A."/>
            <person name="Spohn M."/>
            <person name="Gert H."/>
            <person name="Weber T."/>
            <person name="Wohlleben W."/>
            <person name="Kalinowski J."/>
            <person name="Ruckert C."/>
        </authorList>
    </citation>
    <scope>NUCLEOTIDE SEQUENCE [LARGE SCALE GENOMIC DNA]</scope>
    <source>
        <strain evidence="3">MG417-CF17 (DSM 44213)</strain>
    </source>
</reference>
<dbReference type="HOGENOM" id="CLU_741119_0_0_11"/>
<dbReference type="KEGG" id="aja:AJAP_03995"/>
<proteinExistence type="predicted"/>